<evidence type="ECO:0000256" key="1">
    <source>
        <dbReference type="ARBA" id="ARBA00010641"/>
    </source>
</evidence>
<dbReference type="Gene3D" id="1.10.10.10">
    <property type="entry name" value="Winged helix-like DNA-binding domain superfamily/Winged helix DNA-binding domain"/>
    <property type="match status" value="1"/>
</dbReference>
<feature type="domain" description="RNA polymerase sigma factor 70 region 4 type 2" evidence="7">
    <location>
        <begin position="104"/>
        <end position="146"/>
    </location>
</feature>
<feature type="transmembrane region" description="Helical" evidence="6">
    <location>
        <begin position="233"/>
        <end position="253"/>
    </location>
</feature>
<sequence length="378" mass="39987">MDDDILVRALRARDPGAVAAVYDAYGERLHAFCWFRTRDRGVARAALRDALIVAEAHVERLREPRRLGAWLYALARQECARQMADGERTPEEVRASTVRQGKAWEAVNALPPPDRELLELRFLHGLPPEEIAAVLQVPEEQVRGRLEPAQAGLAALLARGEEERSRRVAPGKVFAALPVPGPPADLRAEVVACSADPELAGRRSFVATRVTGLGEDGFPCPPREAPQRRRIPGVAVAVVAVAVLLLGVGAAVYRHTAAPESEGVRTATTGEPDTVVSPPPFRGTFGENLPVAGRPRPAASPDPAASPLETRPETPASDRPGEASPGKKPVWPARTVPPHPSPDPSRAPSPEPAPSLTASPVPSPSGSGPSPEAPPPGG</sequence>
<dbReference type="PANTHER" id="PTHR43133">
    <property type="entry name" value="RNA POLYMERASE ECF-TYPE SIGMA FACTO"/>
    <property type="match status" value="1"/>
</dbReference>
<dbReference type="SUPFAM" id="SSF88946">
    <property type="entry name" value="Sigma2 domain of RNA polymerase sigma factors"/>
    <property type="match status" value="1"/>
</dbReference>
<dbReference type="Gene3D" id="1.10.1740.10">
    <property type="match status" value="1"/>
</dbReference>
<keyword evidence="3" id="KW-0731">Sigma factor</keyword>
<dbReference type="GO" id="GO:0006352">
    <property type="term" value="P:DNA-templated transcription initiation"/>
    <property type="evidence" value="ECO:0007669"/>
    <property type="project" value="InterPro"/>
</dbReference>
<comment type="caution">
    <text evidence="8">The sequence shown here is derived from an EMBL/GenBank/DDBJ whole genome shotgun (WGS) entry which is preliminary data.</text>
</comment>
<feature type="compositionally biased region" description="Low complexity" evidence="5">
    <location>
        <begin position="292"/>
        <end position="307"/>
    </location>
</feature>
<name>A0A7K0BXW2_9ACTN</name>
<evidence type="ECO:0000256" key="2">
    <source>
        <dbReference type="ARBA" id="ARBA00023015"/>
    </source>
</evidence>
<dbReference type="AlphaFoldDB" id="A0A7K0BXW2"/>
<organism evidence="8 9">
    <name type="scientific">Actinomadura macrotermitis</name>
    <dbReference type="NCBI Taxonomy" id="2585200"/>
    <lineage>
        <taxon>Bacteria</taxon>
        <taxon>Bacillati</taxon>
        <taxon>Actinomycetota</taxon>
        <taxon>Actinomycetes</taxon>
        <taxon>Streptosporangiales</taxon>
        <taxon>Thermomonosporaceae</taxon>
        <taxon>Actinomadura</taxon>
    </lineage>
</organism>
<dbReference type="InterPro" id="IPR013325">
    <property type="entry name" value="RNA_pol_sigma_r2"/>
</dbReference>
<keyword evidence="6" id="KW-1133">Transmembrane helix</keyword>
<keyword evidence="2" id="KW-0805">Transcription regulation</keyword>
<dbReference type="InterPro" id="IPR013249">
    <property type="entry name" value="RNA_pol_sigma70_r4_t2"/>
</dbReference>
<dbReference type="GO" id="GO:0016987">
    <property type="term" value="F:sigma factor activity"/>
    <property type="evidence" value="ECO:0007669"/>
    <property type="project" value="UniProtKB-KW"/>
</dbReference>
<evidence type="ECO:0000256" key="3">
    <source>
        <dbReference type="ARBA" id="ARBA00023082"/>
    </source>
</evidence>
<dbReference type="InterPro" id="IPR039425">
    <property type="entry name" value="RNA_pol_sigma-70-like"/>
</dbReference>
<keyword evidence="6" id="KW-0812">Transmembrane</keyword>
<dbReference type="SUPFAM" id="SSF88659">
    <property type="entry name" value="Sigma3 and sigma4 domains of RNA polymerase sigma factors"/>
    <property type="match status" value="1"/>
</dbReference>
<evidence type="ECO:0000256" key="4">
    <source>
        <dbReference type="ARBA" id="ARBA00023163"/>
    </source>
</evidence>
<keyword evidence="9" id="KW-1185">Reference proteome</keyword>
<evidence type="ECO:0000313" key="8">
    <source>
        <dbReference type="EMBL" id="MQY05926.1"/>
    </source>
</evidence>
<gene>
    <name evidence="8" type="ORF">ACRB68_40060</name>
</gene>
<dbReference type="InterPro" id="IPR036388">
    <property type="entry name" value="WH-like_DNA-bd_sf"/>
</dbReference>
<evidence type="ECO:0000256" key="6">
    <source>
        <dbReference type="SAM" id="Phobius"/>
    </source>
</evidence>
<dbReference type="Proteomes" id="UP000487268">
    <property type="component" value="Unassembled WGS sequence"/>
</dbReference>
<feature type="region of interest" description="Disordered" evidence="5">
    <location>
        <begin position="259"/>
        <end position="378"/>
    </location>
</feature>
<dbReference type="PANTHER" id="PTHR43133:SF57">
    <property type="entry name" value="RNA POLYMERASE SIGMA-70 FACTOR"/>
    <property type="match status" value="1"/>
</dbReference>
<evidence type="ECO:0000256" key="5">
    <source>
        <dbReference type="SAM" id="MobiDB-lite"/>
    </source>
</evidence>
<reference evidence="8 9" key="1">
    <citation type="submission" date="2019-10" db="EMBL/GenBank/DDBJ databases">
        <title>Actinomadura rubteroloni sp. nov. and Actinomadura macrotermitis sp. nov., isolated from the gut of fungus growing-termite Macrotermes natalensis.</title>
        <authorList>
            <person name="Benndorf R."/>
            <person name="Martin K."/>
            <person name="Kuefner M."/>
            <person name="De Beer W."/>
            <person name="Kaster A.-K."/>
            <person name="Vollmers J."/>
            <person name="Poulsen M."/>
            <person name="Beemelmanns C."/>
        </authorList>
    </citation>
    <scope>NUCLEOTIDE SEQUENCE [LARGE SCALE GENOMIC DNA]</scope>
    <source>
        <strain evidence="8 9">RB68</strain>
    </source>
</reference>
<dbReference type="InterPro" id="IPR013324">
    <property type="entry name" value="RNA_pol_sigma_r3/r4-like"/>
</dbReference>
<evidence type="ECO:0000259" key="7">
    <source>
        <dbReference type="Pfam" id="PF08281"/>
    </source>
</evidence>
<dbReference type="Pfam" id="PF08281">
    <property type="entry name" value="Sigma70_r4_2"/>
    <property type="match status" value="1"/>
</dbReference>
<evidence type="ECO:0000313" key="9">
    <source>
        <dbReference type="Proteomes" id="UP000487268"/>
    </source>
</evidence>
<comment type="similarity">
    <text evidence="1">Belongs to the sigma-70 factor family. ECF subfamily.</text>
</comment>
<protein>
    <recommendedName>
        <fullName evidence="7">RNA polymerase sigma factor 70 region 4 type 2 domain-containing protein</fullName>
    </recommendedName>
</protein>
<accession>A0A7K0BXW2</accession>
<keyword evidence="6" id="KW-0472">Membrane</keyword>
<keyword evidence="4" id="KW-0804">Transcription</keyword>
<dbReference type="GO" id="GO:0003677">
    <property type="term" value="F:DNA binding"/>
    <property type="evidence" value="ECO:0007669"/>
    <property type="project" value="InterPro"/>
</dbReference>
<dbReference type="EMBL" id="WEGH01000002">
    <property type="protein sequence ID" value="MQY05926.1"/>
    <property type="molecule type" value="Genomic_DNA"/>
</dbReference>
<dbReference type="CDD" id="cd06171">
    <property type="entry name" value="Sigma70_r4"/>
    <property type="match status" value="1"/>
</dbReference>
<feature type="compositionally biased region" description="Pro residues" evidence="5">
    <location>
        <begin position="335"/>
        <end position="353"/>
    </location>
</feature>
<proteinExistence type="inferred from homology"/>
<dbReference type="RefSeq" id="WP_194293373.1">
    <property type="nucleotide sequence ID" value="NZ_WEGH01000002.1"/>
</dbReference>